<dbReference type="AlphaFoldDB" id="A0AAW5F5W0"/>
<dbReference type="RefSeq" id="WP_247213237.1">
    <property type="nucleotide sequence ID" value="NZ_JAINVB010000001.1"/>
</dbReference>
<accession>A0AAW5F5W0</accession>
<protein>
    <submittedName>
        <fullName evidence="1">Uncharacterized protein</fullName>
    </submittedName>
</protein>
<proteinExistence type="predicted"/>
<evidence type="ECO:0000313" key="2">
    <source>
        <dbReference type="Proteomes" id="UP001203136"/>
    </source>
</evidence>
<dbReference type="Proteomes" id="UP001203136">
    <property type="component" value="Unassembled WGS sequence"/>
</dbReference>
<dbReference type="EMBL" id="JAINVB010000001">
    <property type="protein sequence ID" value="MCK0087162.1"/>
    <property type="molecule type" value="Genomic_DNA"/>
</dbReference>
<comment type="caution">
    <text evidence="1">The sequence shown here is derived from an EMBL/GenBank/DDBJ whole genome shotgun (WGS) entry which is preliminary data.</text>
</comment>
<gene>
    <name evidence="1" type="ORF">K5I21_15005</name>
</gene>
<evidence type="ECO:0000313" key="1">
    <source>
        <dbReference type="EMBL" id="MCK0087162.1"/>
    </source>
</evidence>
<sequence length="66" mass="7359">MEKGDFSDLKYSVHIFDKDGNRLADIDKDGVKAYGDALNIAVCKDTGEENGWPKSEMIYMSDGLQI</sequence>
<name>A0AAW5F5W0_CLOSY</name>
<organism evidence="1 2">
    <name type="scientific">Clostridium symbiosum</name>
    <name type="common">Bacteroides symbiosus</name>
    <dbReference type="NCBI Taxonomy" id="1512"/>
    <lineage>
        <taxon>Bacteria</taxon>
        <taxon>Bacillati</taxon>
        <taxon>Bacillota</taxon>
        <taxon>Clostridia</taxon>
        <taxon>Lachnospirales</taxon>
        <taxon>Lachnospiraceae</taxon>
        <taxon>Otoolea</taxon>
    </lineage>
</organism>
<reference evidence="1" key="1">
    <citation type="journal article" date="2022" name="Cell Host Microbe">
        <title>Colonization of the live biotherapeutic product VE303 and modulation of the microbiota and metabolites in healthy volunteers.</title>
        <authorList>
            <person name="Dsouza M."/>
            <person name="Menon R."/>
            <person name="Crossette E."/>
            <person name="Bhattarai S.K."/>
            <person name="Schneider J."/>
            <person name="Kim Y.G."/>
            <person name="Reddy S."/>
            <person name="Caballero S."/>
            <person name="Felix C."/>
            <person name="Cornacchione L."/>
            <person name="Hendrickson J."/>
            <person name="Watson A.R."/>
            <person name="Minot S.S."/>
            <person name="Greenfield N."/>
            <person name="Schopf L."/>
            <person name="Szabady R."/>
            <person name="Patarroyo J."/>
            <person name="Smith W."/>
            <person name="Harrison P."/>
            <person name="Kuijper E.J."/>
            <person name="Kelly C.P."/>
            <person name="Olle B."/>
            <person name="Bobilev D."/>
            <person name="Silber J.L."/>
            <person name="Bucci V."/>
            <person name="Roberts B."/>
            <person name="Faith J."/>
            <person name="Norman J.M."/>
        </authorList>
    </citation>
    <scope>NUCLEOTIDE SEQUENCE</scope>
    <source>
        <strain evidence="1">VE303-04</strain>
    </source>
</reference>